<proteinExistence type="predicted"/>
<reference evidence="1" key="1">
    <citation type="journal article" date="2022" name="Arch. Microbiol.">
        <title>Microbulbifer okhotskensis sp. nov., isolated from a deep bottom sediment of the Okhotsk Sea.</title>
        <authorList>
            <person name="Romanenko L."/>
            <person name="Kurilenko V."/>
            <person name="Otstavnykh N."/>
            <person name="Velansky P."/>
            <person name="Isaeva M."/>
            <person name="Mikhailov V."/>
        </authorList>
    </citation>
    <scope>NUCLEOTIDE SEQUENCE</scope>
    <source>
        <strain evidence="1">OS29</strain>
    </source>
</reference>
<name>A0A9X2J6U6_9GAMM</name>
<protein>
    <submittedName>
        <fullName evidence="1">Uncharacterized protein</fullName>
    </submittedName>
</protein>
<dbReference type="InterPro" id="IPR038625">
    <property type="entry name" value="R_equi_Vir_sf"/>
</dbReference>
<organism evidence="1 2">
    <name type="scientific">Microbulbifer okhotskensis</name>
    <dbReference type="NCBI Taxonomy" id="2926617"/>
    <lineage>
        <taxon>Bacteria</taxon>
        <taxon>Pseudomonadati</taxon>
        <taxon>Pseudomonadota</taxon>
        <taxon>Gammaproteobacteria</taxon>
        <taxon>Cellvibrionales</taxon>
        <taxon>Microbulbiferaceae</taxon>
        <taxon>Microbulbifer</taxon>
    </lineage>
</organism>
<gene>
    <name evidence="1" type="ORF">MO867_22085</name>
</gene>
<evidence type="ECO:0000313" key="1">
    <source>
        <dbReference type="EMBL" id="MCO1337017.1"/>
    </source>
</evidence>
<dbReference type="EMBL" id="JALBWM010000287">
    <property type="protein sequence ID" value="MCO1337017.1"/>
    <property type="molecule type" value="Genomic_DNA"/>
</dbReference>
<dbReference type="AlphaFoldDB" id="A0A9X2J6U6"/>
<dbReference type="Gene3D" id="2.40.128.480">
    <property type="entry name" value="Rhodococcus equi virulence-associated protein"/>
    <property type="match status" value="1"/>
</dbReference>
<accession>A0A9X2J6U6</accession>
<comment type="caution">
    <text evidence="1">The sequence shown here is derived from an EMBL/GenBank/DDBJ whole genome shotgun (WGS) entry which is preliminary data.</text>
</comment>
<keyword evidence="2" id="KW-1185">Reference proteome</keyword>
<sequence length="148" mass="15399">MNTETNFIELAREQRKNLRTNLENLPEDVQKEFSIASAEYAFSGDLAIIVSGIGYTHVVMTLTFESGEILRFEGDGGGLIIGAGGVSYGGGVSSLSPAQLITKGDMHFLFQTTVVGTILEFGGVGSFVGGGPNIASGTAAGSGKFTKQ</sequence>
<dbReference type="Proteomes" id="UP001139028">
    <property type="component" value="Unassembled WGS sequence"/>
</dbReference>
<evidence type="ECO:0000313" key="2">
    <source>
        <dbReference type="Proteomes" id="UP001139028"/>
    </source>
</evidence>
<dbReference type="RefSeq" id="WP_252473191.1">
    <property type="nucleotide sequence ID" value="NZ_JALBWM010000287.1"/>
</dbReference>